<dbReference type="EMBL" id="UZAF01017966">
    <property type="protein sequence ID" value="VDO46637.1"/>
    <property type="molecule type" value="Genomic_DNA"/>
</dbReference>
<dbReference type="WBParaSite" id="HPLM_0001275901-mRNA-1">
    <property type="protein sequence ID" value="HPLM_0001275901-mRNA-1"/>
    <property type="gene ID" value="HPLM_0001275901"/>
</dbReference>
<gene>
    <name evidence="2" type="ORF">HPLM_LOCUS12751</name>
</gene>
<keyword evidence="1" id="KW-0812">Transmembrane</keyword>
<evidence type="ECO:0000313" key="2">
    <source>
        <dbReference type="EMBL" id="VDO46637.1"/>
    </source>
</evidence>
<keyword evidence="1" id="KW-1133">Transmembrane helix</keyword>
<keyword evidence="1" id="KW-0472">Membrane</keyword>
<evidence type="ECO:0000313" key="4">
    <source>
        <dbReference type="WBParaSite" id="HPLM_0001275901-mRNA-1"/>
    </source>
</evidence>
<organism evidence="4">
    <name type="scientific">Haemonchus placei</name>
    <name type="common">Barber's pole worm</name>
    <dbReference type="NCBI Taxonomy" id="6290"/>
    <lineage>
        <taxon>Eukaryota</taxon>
        <taxon>Metazoa</taxon>
        <taxon>Ecdysozoa</taxon>
        <taxon>Nematoda</taxon>
        <taxon>Chromadorea</taxon>
        <taxon>Rhabditida</taxon>
        <taxon>Rhabditina</taxon>
        <taxon>Rhabditomorpha</taxon>
        <taxon>Strongyloidea</taxon>
        <taxon>Trichostrongylidae</taxon>
        <taxon>Haemonchus</taxon>
    </lineage>
</organism>
<keyword evidence="3" id="KW-1185">Reference proteome</keyword>
<proteinExistence type="predicted"/>
<evidence type="ECO:0000313" key="3">
    <source>
        <dbReference type="Proteomes" id="UP000268014"/>
    </source>
</evidence>
<reference evidence="4" key="1">
    <citation type="submission" date="2017-02" db="UniProtKB">
        <authorList>
            <consortium name="WormBaseParasite"/>
        </authorList>
    </citation>
    <scope>IDENTIFICATION</scope>
</reference>
<dbReference type="AlphaFoldDB" id="A0A0N4WNA6"/>
<reference evidence="2 3" key="2">
    <citation type="submission" date="2018-11" db="EMBL/GenBank/DDBJ databases">
        <authorList>
            <consortium name="Pathogen Informatics"/>
        </authorList>
    </citation>
    <scope>NUCLEOTIDE SEQUENCE [LARGE SCALE GENOMIC DNA]</scope>
    <source>
        <strain evidence="2 3">MHpl1</strain>
    </source>
</reference>
<accession>A0A0N4WNA6</accession>
<name>A0A0N4WNA6_HAEPC</name>
<sequence>MVDVVWRMWMWASTTSDLPAVTAFIIRMCAYVWGTFFSSLSVKFYIMFPNHSDEMVFNECINNEEHDQKKGN</sequence>
<protein>
    <submittedName>
        <fullName evidence="4">Secreted protein</fullName>
    </submittedName>
</protein>
<evidence type="ECO:0000256" key="1">
    <source>
        <dbReference type="SAM" id="Phobius"/>
    </source>
</evidence>
<dbReference type="Proteomes" id="UP000268014">
    <property type="component" value="Unassembled WGS sequence"/>
</dbReference>
<feature type="transmembrane region" description="Helical" evidence="1">
    <location>
        <begin position="20"/>
        <end position="46"/>
    </location>
</feature>